<organism evidence="2 3">
    <name type="scientific">Marasmiellus scandens</name>
    <dbReference type="NCBI Taxonomy" id="2682957"/>
    <lineage>
        <taxon>Eukaryota</taxon>
        <taxon>Fungi</taxon>
        <taxon>Dikarya</taxon>
        <taxon>Basidiomycota</taxon>
        <taxon>Agaricomycotina</taxon>
        <taxon>Agaricomycetes</taxon>
        <taxon>Agaricomycetidae</taxon>
        <taxon>Agaricales</taxon>
        <taxon>Marasmiineae</taxon>
        <taxon>Omphalotaceae</taxon>
        <taxon>Marasmiellus</taxon>
    </lineage>
</organism>
<dbReference type="EMBL" id="JBANRG010000011">
    <property type="protein sequence ID" value="KAK7462206.1"/>
    <property type="molecule type" value="Genomic_DNA"/>
</dbReference>
<keyword evidence="3" id="KW-1185">Reference proteome</keyword>
<dbReference type="Proteomes" id="UP001498398">
    <property type="component" value="Unassembled WGS sequence"/>
</dbReference>
<evidence type="ECO:0000313" key="2">
    <source>
        <dbReference type="EMBL" id="KAK7462206.1"/>
    </source>
</evidence>
<evidence type="ECO:0008006" key="4">
    <source>
        <dbReference type="Google" id="ProtNLM"/>
    </source>
</evidence>
<reference evidence="2 3" key="1">
    <citation type="submission" date="2024-01" db="EMBL/GenBank/DDBJ databases">
        <title>A draft genome for the cacao thread blight pathogen Marasmiellus scandens.</title>
        <authorList>
            <person name="Baruah I.K."/>
            <person name="Leung J."/>
            <person name="Bukari Y."/>
            <person name="Amoako-Attah I."/>
            <person name="Meinhardt L.W."/>
            <person name="Bailey B.A."/>
            <person name="Cohen S.P."/>
        </authorList>
    </citation>
    <scope>NUCLEOTIDE SEQUENCE [LARGE SCALE GENOMIC DNA]</scope>
    <source>
        <strain evidence="2 3">GH-19</strain>
    </source>
</reference>
<evidence type="ECO:0000313" key="3">
    <source>
        <dbReference type="Proteomes" id="UP001498398"/>
    </source>
</evidence>
<feature type="compositionally biased region" description="Basic and acidic residues" evidence="1">
    <location>
        <begin position="339"/>
        <end position="358"/>
    </location>
</feature>
<sequence>MCIRDDDVLQSMNQALQLQLQKDEKLKETHYIAASRFLAVLQAYRKRPEKRSKSLQEVGDKLRVCPNLKLWFPVLSDKHAVAFCVDFGERTIAYGNSLTTAQPPNNIVILIQYWLQRSHGGRFKNTGNSLTHGEQKDLYSCIPITMSTIAHEVFGKPIRTHGNRFLDRIQWFQTLFPETGSSPASQTMDSSTTQTVLKPNLTNLLNSIEETAWGDVMDEFCDADVPPAFDCADSVSIGSHPEISFPNYEPTSSENGTPIHQELSVMDVDDALSMLQTTSTFKGMRNGWDFLKPDTGEGVKLKKRVSASGEGSRLSKKQKGEPKAPKPQGQSKAAKSQRKAVEAAKQGEFDPKKRESWKEEIRSIDPKAQFFDDDLLGIRCSNCGGRKRASKPTDTSNFKSHWQRCTTKRYDLKPAKPATARTMPVASKFWKEKWNIFSHSSRPTLPNGKPKPPSGGGSPSITKLALELFTLPYRKLTRSQKSEVAIAQTHNFTWKNDHPNLCVFSTQCTHISPGIDSAQIDIPEDENYKYVNTQWRVEKLGEQFVKTHGLKPMLDATESGEGSVWVNFARGVLDGKYKDRKVFLGLVKSMVTKIDRDERGVGMQNFCHAPGWDELVQILHSHSPRVHRLLSKHFPVRIDRNIRLKQSRAPKIPLEICDTTFTRVEKYLNDIGYHGPVAIACDDTKLFSTLGLYWDEEQKGYLLVGGTKGPMRVLNSEKVSEYMTDPNIIKGTKLHLWLLQIPLPKIPPIVIATIPITDNPDVPALLALHKSIVFGLLNHHVKILTYSCDGTETERKVQHDFDQLAEEWFDYTIGSPSEGLPDLKLRIATFSGRPIINVQDSKHSSKTERNNIFTGAHLLVLGNYTAHFQIIHDLAFDPDSPLYHRDVEKLDRQDDNAAARLFSAPTVQFLAGMLDDHPEYLGVVVYLFVFGECTDAYQNRHISHEERLNMLLRTISWICGRYSLTPVQSTRPHRT</sequence>
<feature type="region of interest" description="Disordered" evidence="1">
    <location>
        <begin position="440"/>
        <end position="459"/>
    </location>
</feature>
<protein>
    <recommendedName>
        <fullName evidence="4">Transposase</fullName>
    </recommendedName>
</protein>
<name>A0ABR1JJE1_9AGAR</name>
<proteinExistence type="predicted"/>
<evidence type="ECO:0000256" key="1">
    <source>
        <dbReference type="SAM" id="MobiDB-lite"/>
    </source>
</evidence>
<accession>A0ABR1JJE1</accession>
<comment type="caution">
    <text evidence="2">The sequence shown here is derived from an EMBL/GenBank/DDBJ whole genome shotgun (WGS) entry which is preliminary data.</text>
</comment>
<feature type="region of interest" description="Disordered" evidence="1">
    <location>
        <begin position="299"/>
        <end position="358"/>
    </location>
</feature>
<gene>
    <name evidence="2" type="ORF">VKT23_007811</name>
</gene>